<name>A0A1H0CNM7_9BACT</name>
<evidence type="ECO:0000313" key="3">
    <source>
        <dbReference type="EMBL" id="SDN59458.1"/>
    </source>
</evidence>
<feature type="coiled-coil region" evidence="1">
    <location>
        <begin position="647"/>
        <end position="674"/>
    </location>
</feature>
<dbReference type="OrthoDB" id="1057433at2"/>
<feature type="coiled-coil region" evidence="1">
    <location>
        <begin position="581"/>
        <end position="608"/>
    </location>
</feature>
<keyword evidence="1" id="KW-0175">Coiled coil</keyword>
<evidence type="ECO:0000313" key="4">
    <source>
        <dbReference type="Proteomes" id="UP000199134"/>
    </source>
</evidence>
<dbReference type="EMBL" id="FNIW01000001">
    <property type="protein sequence ID" value="SDN59458.1"/>
    <property type="molecule type" value="Genomic_DNA"/>
</dbReference>
<sequence length="1720" mass="180625">MTLNNIFHKVRISKLALLLVCFIAQSAIALADNKLYVADVTIAPDNNGPVEVSVCLDNDVSGVTSLSMNIELPAGLKFVTSNYMGKNIISATATSRANGASIIGDPTTGKTSVVCLNGINAGTGAIFTFKVMPNANLGSLGTIKLTNAEMRAGSDVYSAANNNLIVENGKVVKPSTMSVAFNETEFAMDPAETHSVTVSLNKNVLTTVNGFQADVTLPTGWTATITNGILVNSGTGTRILSTTAITDQEGALFTINLKAPAEFGDGPATVKLENIYVTVGLVEEVLNPIELTINPNDLTADVEAANAKLADLKTAAALAVSAEAKAYEAENVKTAVAAAEAAIAAVAPAIEAVEAKIAEGKLSTENKEALAALIAAAEKAIADAQTAIAAAEKAYADQKAADDAAEAGAKASAEASVTALKVSMEEVVILEAAKNYDADNVKTAVAAAEQAIANANAAIKVVEDLIAEGKLATDNKVAVAQAILAAQKAVDAADDAVEVANETYKQQRTDEEAAVDDANTKVVELKAAATALVISAEAKAYEAENVKTAVATAETAIAAVNTAIAAVEAKIAEGKLAAANKEALAAAIAAAEQAIADAQTAIAAAEKAYTDQKAADDAALAVAKTALQDAITAAKAANVEGMTAESVQALNDAIAAAEAALAAETATVESLNAAKTDVEAAVAGLVVAPLFADGKYYIYNNGVQKYLAAGASWGTHAVVNATGLDYTLTLADGKYTMDSQVSNGGNKHFLNGEWNDGDAMGWTFEAVEGKEGVYTISNGTQFLTAQENGEVLLKEDATVEAAQWTLKTVEARVAELAAATAEAPVDASFLIADANFGRNDLRKSAWTTEASNLNMSGGNNTNNCAESYHSVFSLSQTLTNLPKGVYALTAQGFYRQDGQDNDNLPVFFANNEAITFPAMTGSENNMSQASESFTAGNYTIAPIYVQVAEDGQLTVGAKLEENTALWCIWDNFQLTYYGADADIEQLKNAAIIAELAALRKQLAEKKDQVEVEVVKTEAENALTATADVTGTDAINAAVETLKAALDKVEASLDAKAKLANMKELVDATNVYTAEAKNEYYDQWVVKYNDGTITKAEANALQDPFIVTGWHANITVDNFLLSAWDTNPDFQNAPYYINSWSIEGESDGSNFKVPFFEYWTGDDSSLGEKTLTATMNGLEAGEYNVTAWVRVRAKNGYEAPVTGITMQANDGEAVDVCDGEAFGPMYVKEVAATGTVAEDGVLKIKFNVAADNNVSWLSFKNVKFEKHITVDPIIEAAKTALQDAITAAKAIETEGKNGGDVLAAAITTAETALNAADATVESLTAAKVALAQAISVFNKANLEEGLIEIAQSQSPEIQDGANRADVVEGDGYNQYTTKGDISVIIKMMNIDVKNCDYVVVKFAEPVPAGINIAFWNGNDNVTIPEGATEYKYVFAEDNKCAIANDVLPQICILTLWNGGKVVKIEGVYKHQIPVEITHTWNFTKWSEATIANLKADAAASKVAGWSDVEKKADAEAGNDAPEATKDNCFWAVIAEGGELTAKGEVIEELKGLQFGATFAGNRSLAIAVNYPTTSLGTYAGPAYLWLGGKNFECFTIPAVKGGTTIKMGVESHKLTDARGVQLFAGETELKDADGNAVAAPTTYTEQTWVVPAGVAYDIVVKNTNGCHIYFIDAEQDEQTLTSINTVKSSINDGVIYNLNGQKVNKAQKGLFIINGKKVVIK</sequence>
<dbReference type="Gene3D" id="2.60.120.260">
    <property type="entry name" value="Galactose-binding domain-like"/>
    <property type="match status" value="2"/>
</dbReference>
<dbReference type="Gene3D" id="1.20.1270.90">
    <property type="entry name" value="AF1782-like"/>
    <property type="match status" value="1"/>
</dbReference>
<keyword evidence="2" id="KW-0732">Signal</keyword>
<organism evidence="3 4">
    <name type="scientific">Prevotella communis</name>
    <dbReference type="NCBI Taxonomy" id="2913614"/>
    <lineage>
        <taxon>Bacteria</taxon>
        <taxon>Pseudomonadati</taxon>
        <taxon>Bacteroidota</taxon>
        <taxon>Bacteroidia</taxon>
        <taxon>Bacteroidales</taxon>
        <taxon>Prevotellaceae</taxon>
        <taxon>Prevotella</taxon>
    </lineage>
</organism>
<accession>A0A1H0CNM7</accession>
<protein>
    <submittedName>
        <fullName evidence="3">Uncharacterized protein</fullName>
    </submittedName>
</protein>
<evidence type="ECO:0000256" key="1">
    <source>
        <dbReference type="SAM" id="Coils"/>
    </source>
</evidence>
<feature type="chain" id="PRO_5011586563" evidence="2">
    <location>
        <begin position="32"/>
        <end position="1720"/>
    </location>
</feature>
<comment type="caution">
    <text evidence="3">The sequence shown here is derived from an EMBL/GenBank/DDBJ whole genome shotgun (WGS) entry which is preliminary data.</text>
</comment>
<dbReference type="RefSeq" id="WP_091850828.1">
    <property type="nucleotide sequence ID" value="NZ_FNIW01000001.1"/>
</dbReference>
<feature type="coiled-coil region" evidence="1">
    <location>
        <begin position="988"/>
        <end position="1019"/>
    </location>
</feature>
<feature type="signal peptide" evidence="2">
    <location>
        <begin position="1"/>
        <end position="31"/>
    </location>
</feature>
<reference evidence="4" key="1">
    <citation type="submission" date="2016-10" db="EMBL/GenBank/DDBJ databases">
        <authorList>
            <person name="de Groot N.N."/>
        </authorList>
    </citation>
    <scope>NUCLEOTIDE SEQUENCE [LARGE SCALE GENOMIC DNA]</scope>
    <source>
        <strain evidence="4">BP1-145</strain>
    </source>
</reference>
<dbReference type="Proteomes" id="UP000199134">
    <property type="component" value="Unassembled WGS sequence"/>
</dbReference>
<proteinExistence type="predicted"/>
<gene>
    <name evidence="3" type="ORF">SAMN04487900_10114</name>
</gene>
<feature type="coiled-coil region" evidence="1">
    <location>
        <begin position="367"/>
        <end position="401"/>
    </location>
</feature>
<feature type="coiled-coil region" evidence="1">
    <location>
        <begin position="438"/>
        <end position="465"/>
    </location>
</feature>
<evidence type="ECO:0000256" key="2">
    <source>
        <dbReference type="SAM" id="SignalP"/>
    </source>
</evidence>